<keyword evidence="1" id="KW-1133">Transmembrane helix</keyword>
<evidence type="ECO:0000256" key="1">
    <source>
        <dbReference type="SAM" id="Phobius"/>
    </source>
</evidence>
<feature type="transmembrane region" description="Helical" evidence="1">
    <location>
        <begin position="192"/>
        <end position="209"/>
    </location>
</feature>
<keyword evidence="3" id="KW-1185">Reference proteome</keyword>
<feature type="transmembrane region" description="Helical" evidence="1">
    <location>
        <begin position="128"/>
        <end position="152"/>
    </location>
</feature>
<feature type="transmembrane region" description="Helical" evidence="1">
    <location>
        <begin position="42"/>
        <end position="64"/>
    </location>
</feature>
<dbReference type="Proteomes" id="UP001562159">
    <property type="component" value="Unassembled WGS sequence"/>
</dbReference>
<reference evidence="2 3" key="1">
    <citation type="submission" date="2024-07" db="EMBL/GenBank/DDBJ databases">
        <title>Molecular mechanisms and environmental adaptations of flagellar loss and biofilm growth of Rhodanobacter under environmental stress.</title>
        <authorList>
            <person name="Chen M."/>
        </authorList>
    </citation>
    <scope>NUCLEOTIDE SEQUENCE [LARGE SCALE GENOMIC DNA]</scope>
    <source>
        <strain evidence="2 3">RS22</strain>
    </source>
</reference>
<evidence type="ECO:0000313" key="2">
    <source>
        <dbReference type="EMBL" id="MEY2182093.1"/>
    </source>
</evidence>
<feature type="transmembrane region" description="Helical" evidence="1">
    <location>
        <begin position="12"/>
        <end position="35"/>
    </location>
</feature>
<comment type="caution">
    <text evidence="2">The sequence shown here is derived from an EMBL/GenBank/DDBJ whole genome shotgun (WGS) entry which is preliminary data.</text>
</comment>
<keyword evidence="1" id="KW-0812">Transmembrane</keyword>
<protein>
    <submittedName>
        <fullName evidence="2">COG4280 domain-containing protein</fullName>
    </submittedName>
</protein>
<name>A0ABV4AS09_9GAMM</name>
<proteinExistence type="predicted"/>
<feature type="transmembrane region" description="Helical" evidence="1">
    <location>
        <begin position="158"/>
        <end position="180"/>
    </location>
</feature>
<evidence type="ECO:0000313" key="3">
    <source>
        <dbReference type="Proteomes" id="UP001562159"/>
    </source>
</evidence>
<feature type="transmembrane region" description="Helical" evidence="1">
    <location>
        <begin position="221"/>
        <end position="241"/>
    </location>
</feature>
<dbReference type="EMBL" id="JBGBPY010000001">
    <property type="protein sequence ID" value="MEY2182093.1"/>
    <property type="molecule type" value="Genomic_DNA"/>
</dbReference>
<accession>A0ABV4AS09</accession>
<sequence>MPIDWTHAGATVLAAFLASLVECVEALTVVLAVGATRGWRSALAGSATGLLALLLLVVLLGHVLTRIPLHGFQLVVGALLLLFGMRWLRKAVLRAAGVLALHDEEAIYRREMRVLREQGDARPGLDKLAFAVTFKSTVLEGVEVVFIVLAIGAGRADLLWPASLGALAALLLVVALGLVVHRPLARVPENTLKFAVGVLLCAFGTFWAGEGMGYAWPGGDWSIPGLVGAFLVVAALCVASCRRLAAVGAKELAR</sequence>
<organism evidence="2 3">
    <name type="scientific">Rhodanobacter humi</name>
    <dbReference type="NCBI Taxonomy" id="1888173"/>
    <lineage>
        <taxon>Bacteria</taxon>
        <taxon>Pseudomonadati</taxon>
        <taxon>Pseudomonadota</taxon>
        <taxon>Gammaproteobacteria</taxon>
        <taxon>Lysobacterales</taxon>
        <taxon>Rhodanobacteraceae</taxon>
        <taxon>Rhodanobacter</taxon>
    </lineage>
</organism>
<keyword evidence="1" id="KW-0472">Membrane</keyword>
<feature type="transmembrane region" description="Helical" evidence="1">
    <location>
        <begin position="70"/>
        <end position="88"/>
    </location>
</feature>
<gene>
    <name evidence="2" type="ORF">AB7878_06655</name>
</gene>